<dbReference type="Pfam" id="PF15617">
    <property type="entry name" value="C-C_Bond_Lyase"/>
    <property type="match status" value="1"/>
</dbReference>
<proteinExistence type="predicted"/>
<dbReference type="GO" id="GO:0016829">
    <property type="term" value="F:lyase activity"/>
    <property type="evidence" value="ECO:0007669"/>
    <property type="project" value="UniProtKB-KW"/>
</dbReference>
<dbReference type="AlphaFoldDB" id="A0A2W7MMD9"/>
<comment type="caution">
    <text evidence="5">The sequence shown here is derived from an EMBL/GenBank/DDBJ whole genome shotgun (WGS) entry which is preliminary data.</text>
</comment>
<comment type="cofactor">
    <cofactor evidence="1">
        <name>Mg(2+)</name>
        <dbReference type="ChEBI" id="CHEBI:18420"/>
    </cofactor>
</comment>
<reference evidence="5 6" key="1">
    <citation type="submission" date="2018-06" db="EMBL/GenBank/DDBJ databases">
        <title>Genomic Encyclopedia of Type Strains, Phase IV (KMG-IV): sequencing the most valuable type-strain genomes for metagenomic binning, comparative biology and taxonomic classification.</title>
        <authorList>
            <person name="Goeker M."/>
        </authorList>
    </citation>
    <scope>NUCLEOTIDE SEQUENCE [LARGE SCALE GENOMIC DNA]</scope>
    <source>
        <strain evidence="5 6">DSM 5</strain>
    </source>
</reference>
<evidence type="ECO:0000256" key="2">
    <source>
        <dbReference type="ARBA" id="ARBA00022723"/>
    </source>
</evidence>
<dbReference type="RefSeq" id="WP_111439104.1">
    <property type="nucleotide sequence ID" value="NZ_QKZI01000002.1"/>
</dbReference>
<dbReference type="EMBL" id="QKZI01000002">
    <property type="protein sequence ID" value="PZX05645.1"/>
    <property type="molecule type" value="Genomic_DNA"/>
</dbReference>
<dbReference type="Proteomes" id="UP000248646">
    <property type="component" value="Unassembled WGS sequence"/>
</dbReference>
<keyword evidence="2 4" id="KW-0479">Metal-binding</keyword>
<dbReference type="SUPFAM" id="SSF51621">
    <property type="entry name" value="Phosphoenolpyruvate/pyruvate domain"/>
    <property type="match status" value="1"/>
</dbReference>
<dbReference type="OrthoDB" id="9786940at2"/>
<dbReference type="PIRSF" id="PIRSF015582">
    <property type="entry name" value="Cit_lyase_B"/>
    <property type="match status" value="1"/>
</dbReference>
<dbReference type="InterPro" id="IPR015813">
    <property type="entry name" value="Pyrv/PenolPyrv_kinase-like_dom"/>
</dbReference>
<dbReference type="PANTHER" id="PTHR32308">
    <property type="entry name" value="LYASE BETA SUBUNIT, PUTATIVE (AFU_ORTHOLOGUE AFUA_4G13030)-RELATED"/>
    <property type="match status" value="1"/>
</dbReference>
<dbReference type="PANTHER" id="PTHR32308:SF10">
    <property type="entry name" value="CITRATE LYASE SUBUNIT BETA"/>
    <property type="match status" value="1"/>
</dbReference>
<evidence type="ECO:0000313" key="6">
    <source>
        <dbReference type="Proteomes" id="UP000248646"/>
    </source>
</evidence>
<gene>
    <name evidence="5" type="ORF">C7437_102103</name>
</gene>
<keyword evidence="6" id="KW-1185">Reference proteome</keyword>
<evidence type="ECO:0000256" key="3">
    <source>
        <dbReference type="ARBA" id="ARBA00022842"/>
    </source>
</evidence>
<dbReference type="GO" id="GO:0000287">
    <property type="term" value="F:magnesium ion binding"/>
    <property type="evidence" value="ECO:0007669"/>
    <property type="project" value="TreeGrafter"/>
</dbReference>
<evidence type="ECO:0000256" key="1">
    <source>
        <dbReference type="ARBA" id="ARBA00001946"/>
    </source>
</evidence>
<organism evidence="5 6">
    <name type="scientific">Psychrobacillus insolitus</name>
    <dbReference type="NCBI Taxonomy" id="1461"/>
    <lineage>
        <taxon>Bacteria</taxon>
        <taxon>Bacillati</taxon>
        <taxon>Bacillota</taxon>
        <taxon>Bacilli</taxon>
        <taxon>Bacillales</taxon>
        <taxon>Bacillaceae</taxon>
        <taxon>Psychrobacillus</taxon>
    </lineage>
</organism>
<dbReference type="InterPro" id="IPR040442">
    <property type="entry name" value="Pyrv_kinase-like_dom_sf"/>
</dbReference>
<evidence type="ECO:0000256" key="4">
    <source>
        <dbReference type="PIRSR" id="PIRSR015582-2"/>
    </source>
</evidence>
<dbReference type="GO" id="GO:0006107">
    <property type="term" value="P:oxaloacetate metabolic process"/>
    <property type="evidence" value="ECO:0007669"/>
    <property type="project" value="TreeGrafter"/>
</dbReference>
<dbReference type="InterPro" id="IPR039480">
    <property type="entry name" value="C-C_Bond_Lyase-like"/>
</dbReference>
<accession>A0A2W7MMD9</accession>
<keyword evidence="5" id="KW-0456">Lyase</keyword>
<keyword evidence="3 4" id="KW-0460">Magnesium</keyword>
<sequence>MKQFRGVNEEKILDFFYSPPTEFSRELEKKKLGMAMGAALYIPGLMPNFSSKLTNNNLKNLTSAIICLEDSVSDFELIDAENNIINELQLIEQNYENKIIDINNLPLLFLRIRSVQHFEKIATILGNTMRLFTGIVFPKCTSSNAKSFFLCLQEINHQYSIHLYALPILETKEIIYAESRAEELSNLYRLFKQFEDLILTIRVGATDFSSLFGLRRPANRTIYDLNLITNCLTAILNTFNRQVDNFIISGPVFEYFEPHPQTKLQLGTNSIEMTLWNEAQLDAFNGFNGKTCIHPSQIDIVNATYVVSKELYEDASLIIGNHAESNGVLRSPTRNKMNEVKPHYNWALKTLAQAEIYGVLKENVTTFDFLQCIKNI</sequence>
<protein>
    <submittedName>
        <fullName evidence="5">Citrate lyase beta subunit</fullName>
    </submittedName>
</protein>
<name>A0A2W7MMD9_9BACI</name>
<dbReference type="InterPro" id="IPR011206">
    <property type="entry name" value="Citrate_lyase_beta/mcl1/mcl2"/>
</dbReference>
<dbReference type="Gene3D" id="3.20.20.60">
    <property type="entry name" value="Phosphoenolpyruvate-binding domains"/>
    <property type="match status" value="1"/>
</dbReference>
<feature type="binding site" evidence="4">
    <location>
        <position position="207"/>
    </location>
    <ligand>
        <name>Mg(2+)</name>
        <dbReference type="ChEBI" id="CHEBI:18420"/>
    </ligand>
</feature>
<evidence type="ECO:0000313" key="5">
    <source>
        <dbReference type="EMBL" id="PZX05645.1"/>
    </source>
</evidence>